<name>A0ABM7ING2_9MYCO</name>
<gene>
    <name evidence="1" type="ORF">MAUB_65510</name>
</gene>
<evidence type="ECO:0000313" key="2">
    <source>
        <dbReference type="Proteomes" id="UP000465609"/>
    </source>
</evidence>
<dbReference type="RefSeq" id="WP_163912328.1">
    <property type="nucleotide sequence ID" value="NZ_AP022578.1"/>
</dbReference>
<keyword evidence="1" id="KW-0614">Plasmid</keyword>
<evidence type="ECO:0000313" key="1">
    <source>
        <dbReference type="EMBL" id="BBX88350.1"/>
    </source>
</evidence>
<reference evidence="1 2" key="1">
    <citation type="journal article" date="2019" name="Emerg. Microbes Infect.">
        <title>Comprehensive subspecies identification of 175 nontuberculous mycobacteria species based on 7547 genomic profiles.</title>
        <authorList>
            <person name="Matsumoto Y."/>
            <person name="Kinjo T."/>
            <person name="Motooka D."/>
            <person name="Nabeya D."/>
            <person name="Jung N."/>
            <person name="Uechi K."/>
            <person name="Horii T."/>
            <person name="Iida T."/>
            <person name="Fujita J."/>
            <person name="Nakamura S."/>
        </authorList>
    </citation>
    <scope>NUCLEOTIDE SEQUENCE [LARGE SCALE GENOMIC DNA]</scope>
    <source>
        <strain evidence="1 2">JCM 15296</strain>
        <plasmid evidence="1">pJCM15296</plasmid>
    </source>
</reference>
<evidence type="ECO:0008006" key="3">
    <source>
        <dbReference type="Google" id="ProtNLM"/>
    </source>
</evidence>
<accession>A0ABM7ING2</accession>
<organism evidence="1 2">
    <name type="scientific">Mycolicibacterium aubagnense</name>
    <dbReference type="NCBI Taxonomy" id="319707"/>
    <lineage>
        <taxon>Bacteria</taxon>
        <taxon>Bacillati</taxon>
        <taxon>Actinomycetota</taxon>
        <taxon>Actinomycetes</taxon>
        <taxon>Mycobacteriales</taxon>
        <taxon>Mycobacteriaceae</taxon>
        <taxon>Mycolicibacterium</taxon>
    </lineage>
</organism>
<proteinExistence type="predicted"/>
<sequence>MLADLAAGRRALTHEALDELPHSQPLAHLRHVLIGVGALPRRDEHMVRIERFIDQTLAAHANLEQRQALHRYTVWHLIRRLRQRNNGHAITIQQFNSVRQRTHAAIAFLDWLTEHQLTLGSCQQADLDRWLTDAAATHRGAAGHFIRWAHKNKLTSVRIGAHRWMGPPDRSMTRTAGTSRAACCTTTASSPMTGWPACSFSLRADTGCDLPNDHRRYRTRR</sequence>
<dbReference type="Proteomes" id="UP000465609">
    <property type="component" value="Plasmid pJCM15296"/>
</dbReference>
<keyword evidence="2" id="KW-1185">Reference proteome</keyword>
<protein>
    <recommendedName>
        <fullName evidence="3">Integrase</fullName>
    </recommendedName>
</protein>
<dbReference type="EMBL" id="AP022578">
    <property type="protein sequence ID" value="BBX88350.1"/>
    <property type="molecule type" value="Genomic_DNA"/>
</dbReference>
<geneLocation type="plasmid" evidence="1 2">
    <name>pJCM15296</name>
</geneLocation>